<proteinExistence type="predicted"/>
<dbReference type="EMBL" id="LR828253">
    <property type="protein sequence ID" value="CAD0353862.1"/>
    <property type="molecule type" value="Genomic_DNA"/>
</dbReference>
<name>A0A0G8KEJ3_9XANT</name>
<feature type="transmembrane region" description="Helical" evidence="1">
    <location>
        <begin position="72"/>
        <end position="90"/>
    </location>
</feature>
<sequence length="177" mass="20529">MFKLLLVLLVIEGILQIAWNRPYFRWGLPVFKRRIPVTSTQLACFSLAQVENAVEQTRWPDLRFHPLSEHAYAFRETFLVFVGPVYPLVMRGRIVIDRRQREIVITGFCNWNILYIVVVILVPALAIRPGVVLMFLGLLALVYLLQRRRFGSVETAVQMLLSTNTNPLIVRPRTPRN</sequence>
<feature type="transmembrane region" description="Helical" evidence="1">
    <location>
        <begin position="127"/>
        <end position="145"/>
    </location>
</feature>
<keyword evidence="1" id="KW-0812">Transmembrane</keyword>
<accession>A0A0G8KEJ3</accession>
<evidence type="ECO:0000256" key="1">
    <source>
        <dbReference type="SAM" id="Phobius"/>
    </source>
</evidence>
<feature type="transmembrane region" description="Helical" evidence="1">
    <location>
        <begin position="102"/>
        <end position="121"/>
    </location>
</feature>
<dbReference type="EMBL" id="LR828253">
    <property type="protein sequence ID" value="CAD0353856.1"/>
    <property type="molecule type" value="Genomic_DNA"/>
</dbReference>
<dbReference type="AlphaFoldDB" id="A0A0G8KEJ3"/>
<reference evidence="2" key="1">
    <citation type="submission" date="2020-07" db="EMBL/GenBank/DDBJ databases">
        <authorList>
            <person name="Pothier F. J."/>
        </authorList>
    </citation>
    <scope>NUCLEOTIDE SEQUENCE</scope>
    <source>
        <strain evidence="2">CFBP 8129</strain>
    </source>
</reference>
<gene>
    <name evidence="2" type="ORF">CFBP8129_38970</name>
</gene>
<keyword evidence="1" id="KW-0472">Membrane</keyword>
<organism evidence="2">
    <name type="scientific">Xanthomonas hortorum pv. gardneri</name>
    <dbReference type="NCBI Taxonomy" id="2754056"/>
    <lineage>
        <taxon>Bacteria</taxon>
        <taxon>Pseudomonadati</taxon>
        <taxon>Pseudomonadota</taxon>
        <taxon>Gammaproteobacteria</taxon>
        <taxon>Lysobacterales</taxon>
        <taxon>Lysobacteraceae</taxon>
        <taxon>Xanthomonas</taxon>
    </lineage>
</organism>
<dbReference type="GeneID" id="55515444"/>
<evidence type="ECO:0000313" key="2">
    <source>
        <dbReference type="EMBL" id="CAD0353862.1"/>
    </source>
</evidence>
<dbReference type="RefSeq" id="WP_006449694.1">
    <property type="nucleotide sequence ID" value="NZ_CP018728.1"/>
</dbReference>
<keyword evidence="1" id="KW-1133">Transmembrane helix</keyword>
<protein>
    <submittedName>
        <fullName evidence="2">Uncharacterized protein</fullName>
    </submittedName>
</protein>